<dbReference type="FunFam" id="1.20.5.170:FF:000020">
    <property type="entry name" value="BZIP transcription factor"/>
    <property type="match status" value="1"/>
</dbReference>
<dbReference type="InterPro" id="IPR004827">
    <property type="entry name" value="bZIP"/>
</dbReference>
<dbReference type="CDD" id="cd14702">
    <property type="entry name" value="bZIP_plant_GBF1"/>
    <property type="match status" value="1"/>
</dbReference>
<evidence type="ECO:0000313" key="9">
    <source>
        <dbReference type="Proteomes" id="UP000325577"/>
    </source>
</evidence>
<dbReference type="Pfam" id="PF00170">
    <property type="entry name" value="bZIP_1"/>
    <property type="match status" value="1"/>
</dbReference>
<evidence type="ECO:0000256" key="1">
    <source>
        <dbReference type="ARBA" id="ARBA00004123"/>
    </source>
</evidence>
<dbReference type="GO" id="GO:0000976">
    <property type="term" value="F:transcription cis-regulatory region binding"/>
    <property type="evidence" value="ECO:0007669"/>
    <property type="project" value="TreeGrafter"/>
</dbReference>
<keyword evidence="4" id="KW-0804">Transcription</keyword>
<gene>
    <name evidence="8" type="ORF">F0562_027904</name>
</gene>
<dbReference type="SUPFAM" id="SSF57959">
    <property type="entry name" value="Leucine zipper domain"/>
    <property type="match status" value="1"/>
</dbReference>
<sequence length="133" mass="15059">MLFAEEPIQFQLPFVGGATLTLDEMHELVSLIQSEHSANSNSLIQSKRSANSSSGSDTNRSVYSVEEQKLRRMISNQKSARQSRLRKKMHLENLTNQVNRLRIENHPGYSDVGEARHGRVRALSDQQTGDRHS</sequence>
<evidence type="ECO:0000256" key="5">
    <source>
        <dbReference type="ARBA" id="ARBA00023242"/>
    </source>
</evidence>
<comment type="subcellular location">
    <subcellularLocation>
        <location evidence="1">Nucleus</location>
    </subcellularLocation>
</comment>
<evidence type="ECO:0000256" key="3">
    <source>
        <dbReference type="ARBA" id="ARBA00023125"/>
    </source>
</evidence>
<feature type="compositionally biased region" description="Polar residues" evidence="6">
    <location>
        <begin position="37"/>
        <end position="62"/>
    </location>
</feature>
<proteinExistence type="predicted"/>
<evidence type="ECO:0000259" key="7">
    <source>
        <dbReference type="PROSITE" id="PS00036"/>
    </source>
</evidence>
<dbReference type="GO" id="GO:0003700">
    <property type="term" value="F:DNA-binding transcription factor activity"/>
    <property type="evidence" value="ECO:0007669"/>
    <property type="project" value="InterPro"/>
</dbReference>
<evidence type="ECO:0000256" key="6">
    <source>
        <dbReference type="SAM" id="MobiDB-lite"/>
    </source>
</evidence>
<name>A0A5J5B4Z5_9ASTE</name>
<protein>
    <recommendedName>
        <fullName evidence="7">BZIP domain-containing protein</fullName>
    </recommendedName>
</protein>
<feature type="region of interest" description="Disordered" evidence="6">
    <location>
        <begin position="37"/>
        <end position="133"/>
    </location>
</feature>
<keyword evidence="2" id="KW-0805">Transcription regulation</keyword>
<keyword evidence="5" id="KW-0539">Nucleus</keyword>
<dbReference type="GO" id="GO:0046982">
    <property type="term" value="F:protein heterodimerization activity"/>
    <property type="evidence" value="ECO:0007669"/>
    <property type="project" value="UniProtKB-ARBA"/>
</dbReference>
<dbReference type="Proteomes" id="UP000325577">
    <property type="component" value="Linkage Group LG15"/>
</dbReference>
<dbReference type="OrthoDB" id="551672at2759"/>
<dbReference type="Gene3D" id="1.20.5.170">
    <property type="match status" value="1"/>
</dbReference>
<evidence type="ECO:0000256" key="4">
    <source>
        <dbReference type="ARBA" id="ARBA00023163"/>
    </source>
</evidence>
<dbReference type="SMART" id="SM00338">
    <property type="entry name" value="BRLZ"/>
    <property type="match status" value="1"/>
</dbReference>
<keyword evidence="9" id="KW-1185">Reference proteome</keyword>
<dbReference type="GO" id="GO:0005634">
    <property type="term" value="C:nucleus"/>
    <property type="evidence" value="ECO:0007669"/>
    <property type="project" value="UniProtKB-SubCell"/>
</dbReference>
<organism evidence="8 9">
    <name type="scientific">Nyssa sinensis</name>
    <dbReference type="NCBI Taxonomy" id="561372"/>
    <lineage>
        <taxon>Eukaryota</taxon>
        <taxon>Viridiplantae</taxon>
        <taxon>Streptophyta</taxon>
        <taxon>Embryophyta</taxon>
        <taxon>Tracheophyta</taxon>
        <taxon>Spermatophyta</taxon>
        <taxon>Magnoliopsida</taxon>
        <taxon>eudicotyledons</taxon>
        <taxon>Gunneridae</taxon>
        <taxon>Pentapetalae</taxon>
        <taxon>asterids</taxon>
        <taxon>Cornales</taxon>
        <taxon>Nyssaceae</taxon>
        <taxon>Nyssa</taxon>
    </lineage>
</organism>
<dbReference type="InterPro" id="IPR045314">
    <property type="entry name" value="bZIP_plant_GBF1"/>
</dbReference>
<dbReference type="PANTHER" id="PTHR45764:SF45">
    <property type="entry name" value="BZIP DOMAIN-CONTAINING PROTEIN"/>
    <property type="match status" value="1"/>
</dbReference>
<dbReference type="AlphaFoldDB" id="A0A5J5B4Z5"/>
<evidence type="ECO:0000313" key="8">
    <source>
        <dbReference type="EMBL" id="KAA8538273.1"/>
    </source>
</evidence>
<dbReference type="GO" id="GO:0045893">
    <property type="term" value="P:positive regulation of DNA-templated transcription"/>
    <property type="evidence" value="ECO:0007669"/>
    <property type="project" value="TreeGrafter"/>
</dbReference>
<dbReference type="PROSITE" id="PS00036">
    <property type="entry name" value="BZIP_BASIC"/>
    <property type="match status" value="1"/>
</dbReference>
<reference evidence="8 9" key="1">
    <citation type="submission" date="2019-09" db="EMBL/GenBank/DDBJ databases">
        <title>A chromosome-level genome assembly of the Chinese tupelo Nyssa sinensis.</title>
        <authorList>
            <person name="Yang X."/>
            <person name="Kang M."/>
            <person name="Yang Y."/>
            <person name="Xiong H."/>
            <person name="Wang M."/>
            <person name="Zhang Z."/>
            <person name="Wang Z."/>
            <person name="Wu H."/>
            <person name="Ma T."/>
            <person name="Liu J."/>
            <person name="Xi Z."/>
        </authorList>
    </citation>
    <scope>NUCLEOTIDE SEQUENCE [LARGE SCALE GENOMIC DNA]</scope>
    <source>
        <strain evidence="8">J267</strain>
        <tissue evidence="8">Leaf</tissue>
    </source>
</reference>
<accession>A0A5J5B4Z5</accession>
<keyword evidence="3" id="KW-0238">DNA-binding</keyword>
<dbReference type="PANTHER" id="PTHR45764">
    <property type="entry name" value="BZIP TRANSCRIPTION FACTOR 44"/>
    <property type="match status" value="1"/>
</dbReference>
<evidence type="ECO:0000256" key="2">
    <source>
        <dbReference type="ARBA" id="ARBA00023015"/>
    </source>
</evidence>
<dbReference type="EMBL" id="CM018038">
    <property type="protein sequence ID" value="KAA8538273.1"/>
    <property type="molecule type" value="Genomic_DNA"/>
</dbReference>
<feature type="domain" description="BZIP" evidence="7">
    <location>
        <begin position="71"/>
        <end position="86"/>
    </location>
</feature>
<dbReference type="InterPro" id="IPR046347">
    <property type="entry name" value="bZIP_sf"/>
</dbReference>